<feature type="region of interest" description="Disordered" evidence="10">
    <location>
        <begin position="363"/>
        <end position="393"/>
    </location>
</feature>
<reference evidence="12" key="1">
    <citation type="submission" date="2023-08" db="EMBL/GenBank/DDBJ databases">
        <title>A de novo genome assembly of Solanum verrucosum Schlechtendal, a Mexican diploid species geographically isolated from the other diploid A-genome species in potato relatives.</title>
        <authorList>
            <person name="Hosaka K."/>
        </authorList>
    </citation>
    <scope>NUCLEOTIDE SEQUENCE</scope>
    <source>
        <tissue evidence="12">Young leaves</tissue>
    </source>
</reference>
<dbReference type="SFLD" id="SFLDF00035">
    <property type="entry name" value="phosphoglycolate_phosphatase"/>
    <property type="match status" value="1"/>
</dbReference>
<name>A0AAF0QCM9_SOLVR</name>
<dbReference type="SUPFAM" id="SSF56219">
    <property type="entry name" value="DNase I-like"/>
    <property type="match status" value="1"/>
</dbReference>
<dbReference type="Gene3D" id="1.10.150.240">
    <property type="entry name" value="Putative phosphatase, domain 2"/>
    <property type="match status" value="1"/>
</dbReference>
<feature type="site" description="Important for catalytic activity" evidence="8">
    <location>
        <position position="730"/>
    </location>
</feature>
<feature type="domain" description="Endonuclease/exonuclease/phosphatase" evidence="11">
    <location>
        <begin position="533"/>
        <end position="762"/>
    </location>
</feature>
<dbReference type="PANTHER" id="PTHR42896:SF2">
    <property type="entry name" value="CBBY-LIKE PROTEIN"/>
    <property type="match status" value="1"/>
</dbReference>
<dbReference type="EMBL" id="CP133614">
    <property type="protein sequence ID" value="WMV21284.1"/>
    <property type="molecule type" value="Genomic_DNA"/>
</dbReference>
<evidence type="ECO:0000313" key="13">
    <source>
        <dbReference type="Proteomes" id="UP001234989"/>
    </source>
</evidence>
<gene>
    <name evidence="12" type="ORF">MTR67_014669</name>
</gene>
<feature type="site" description="Interaction with DNA substrate" evidence="8">
    <location>
        <position position="762"/>
    </location>
</feature>
<feature type="binding site" evidence="7">
    <location>
        <position position="630"/>
    </location>
    <ligand>
        <name>Mg(2+)</name>
        <dbReference type="ChEBI" id="CHEBI:18420"/>
        <label>1</label>
    </ligand>
</feature>
<dbReference type="Proteomes" id="UP001234989">
    <property type="component" value="Chromosome 3"/>
</dbReference>
<feature type="compositionally biased region" description="Basic and acidic residues" evidence="10">
    <location>
        <begin position="500"/>
        <end position="512"/>
    </location>
</feature>
<proteinExistence type="inferred from homology"/>
<feature type="active site" evidence="6">
    <location>
        <position position="588"/>
    </location>
</feature>
<dbReference type="InterPro" id="IPR036412">
    <property type="entry name" value="HAD-like_sf"/>
</dbReference>
<dbReference type="Pfam" id="PF03372">
    <property type="entry name" value="Exo_endo_phos"/>
    <property type="match status" value="1"/>
</dbReference>
<dbReference type="NCBIfam" id="TIGR00633">
    <property type="entry name" value="xth"/>
    <property type="match status" value="1"/>
</dbReference>
<dbReference type="PROSITE" id="PS51435">
    <property type="entry name" value="AP_NUCLEASE_F1_4"/>
    <property type="match status" value="1"/>
</dbReference>
<dbReference type="Pfam" id="PF00702">
    <property type="entry name" value="Hydrolase"/>
    <property type="match status" value="1"/>
</dbReference>
<comment type="cofactor">
    <cofactor evidence="7 9">
        <name>Mg(2+)</name>
        <dbReference type="ChEBI" id="CHEBI:18420"/>
    </cofactor>
    <cofactor evidence="7 9">
        <name>Mn(2+)</name>
        <dbReference type="ChEBI" id="CHEBI:29035"/>
    </cofactor>
    <text evidence="7 9">Probably binds two magnesium or manganese ions per subunit.</text>
</comment>
<evidence type="ECO:0000256" key="9">
    <source>
        <dbReference type="RuleBase" id="RU362131"/>
    </source>
</evidence>
<feature type="active site" description="Proton acceptor" evidence="6">
    <location>
        <position position="762"/>
    </location>
</feature>
<keyword evidence="3" id="KW-0378">Hydrolase</keyword>
<evidence type="ECO:0000256" key="7">
    <source>
        <dbReference type="PIRSR" id="PIRSR604808-2"/>
    </source>
</evidence>
<feature type="binding site" evidence="7">
    <location>
        <position position="628"/>
    </location>
    <ligand>
        <name>Mg(2+)</name>
        <dbReference type="ChEBI" id="CHEBI:18420"/>
        <label>1</label>
    </ligand>
</feature>
<dbReference type="SUPFAM" id="SSF56784">
    <property type="entry name" value="HAD-like"/>
    <property type="match status" value="1"/>
</dbReference>
<dbReference type="InterPro" id="IPR036691">
    <property type="entry name" value="Endo/exonu/phosph_ase_sf"/>
</dbReference>
<dbReference type="InterPro" id="IPR044999">
    <property type="entry name" value="CbbY-like"/>
</dbReference>
<keyword evidence="4 7" id="KW-0460">Magnesium</keyword>
<keyword evidence="7" id="KW-0464">Manganese</keyword>
<dbReference type="InterPro" id="IPR023198">
    <property type="entry name" value="PGP-like_dom2"/>
</dbReference>
<evidence type="ECO:0000256" key="1">
    <source>
        <dbReference type="ARBA" id="ARBA00007092"/>
    </source>
</evidence>
<dbReference type="SFLD" id="SFLDG01135">
    <property type="entry name" value="C1.5.6:_HAD__Beta-PGM__Phospha"/>
    <property type="match status" value="1"/>
</dbReference>
<dbReference type="Gene3D" id="3.40.50.1000">
    <property type="entry name" value="HAD superfamily/HAD-like"/>
    <property type="match status" value="1"/>
</dbReference>
<keyword evidence="9" id="KW-0234">DNA repair</keyword>
<dbReference type="InterPro" id="IPR006439">
    <property type="entry name" value="HAD-SF_hydro_IA"/>
</dbReference>
<dbReference type="PANTHER" id="PTHR42896">
    <property type="entry name" value="XYLULOSE-1,5-BISPHOSPHATE (XUBP) PHOSPHATASE"/>
    <property type="match status" value="1"/>
</dbReference>
<dbReference type="GO" id="GO:0006281">
    <property type="term" value="P:DNA repair"/>
    <property type="evidence" value="ECO:0007669"/>
    <property type="project" value="UniProtKB-KW"/>
</dbReference>
<sequence length="780" mass="87032">MALRVVSSSPAIFSSQRRAASILPYSTVTLPNNNSSLLSSSSAISSIDRTKSVTLRSKTSRRNGVVTCSASSVLPKALLFDCDGVLVDTEKDGHRISFNDTFAEKELGVTWDVDLYGELLKIGGGKERMTAYFNKVGWPENAPKTEEERKEFIAGLHKRKTELFMVLIEKKLLPLRPGVEKLIDQALGNGVKVAVCSTSNEKAVSAIVSCLLGPERAEQIQIFAGDVVPRKKPDPAIYLLAADTLGVDPSSCVVVEDSGIGLAAAKAAGMTCIVTKSGYTADENFSNADAVFDCIGDPPEERFDLAFCGNLLEKQYCELSFYKHSFLFTARDSGHQESEFTAEEEEHKKMKRFFQPIEKDGSIKKPTISSVSSSEKDGEQTTETISESAGDNKKEPTKFLTWNANSFLLRIKNNWTEFTKFIENLDPDVIAIQFLLNPYVTLANFCNAVNVEEREELWFSTFTFIFTDKPYGLVDAFSSQPLLKGEVRMPAAGSKGAPKNPRELKDDTSASREEKLVVTRALSSPPFKNYNVWWSLSDSKYAGTALFIKKCFQPKKVSFSLDATGSKHEPDGRVILAEFETFRILNTYVPNNGWKEEESSFLRRRKWDKRMLEFVLATSDKPLIWCGDLNVSHEDIDVSHPEFFSAAKLNGYTPPNKESTRLRLPAKAMLQDCGQPGFTLAERRRFGAILKEGKLVDAYRFLHKDTDMECGFSWSGNPVGKYRGKRMRIDYFIVSEKMKDRIISCEMHGRGIELDGFYGSDHCPVSLELSVKDDADTKQG</sequence>
<feature type="binding site" evidence="7">
    <location>
        <position position="403"/>
    </location>
    <ligand>
        <name>Mg(2+)</name>
        <dbReference type="ChEBI" id="CHEBI:18420"/>
        <label>1</label>
    </ligand>
</feature>
<comment type="similarity">
    <text evidence="1 9">Belongs to the DNA repair enzymes AP/ExoA family.</text>
</comment>
<comment type="similarity">
    <text evidence="5">Belongs to the HAD-like hydrolase superfamily. DOG/GPP family.</text>
</comment>
<evidence type="ECO:0000259" key="11">
    <source>
        <dbReference type="Pfam" id="PF03372"/>
    </source>
</evidence>
<feature type="region of interest" description="Disordered" evidence="10">
    <location>
        <begin position="490"/>
        <end position="512"/>
    </location>
</feature>
<evidence type="ECO:0000256" key="10">
    <source>
        <dbReference type="SAM" id="MobiDB-lite"/>
    </source>
</evidence>
<dbReference type="NCBIfam" id="TIGR01509">
    <property type="entry name" value="HAD-SF-IA-v3"/>
    <property type="match status" value="1"/>
</dbReference>
<accession>A0AAF0QCM9</accession>
<keyword evidence="2 7" id="KW-0479">Metal-binding</keyword>
<organism evidence="12 13">
    <name type="scientific">Solanum verrucosum</name>
    <dbReference type="NCBI Taxonomy" id="315347"/>
    <lineage>
        <taxon>Eukaryota</taxon>
        <taxon>Viridiplantae</taxon>
        <taxon>Streptophyta</taxon>
        <taxon>Embryophyta</taxon>
        <taxon>Tracheophyta</taxon>
        <taxon>Spermatophyta</taxon>
        <taxon>Magnoliopsida</taxon>
        <taxon>eudicotyledons</taxon>
        <taxon>Gunneridae</taxon>
        <taxon>Pentapetalae</taxon>
        <taxon>asterids</taxon>
        <taxon>lamiids</taxon>
        <taxon>Solanales</taxon>
        <taxon>Solanaceae</taxon>
        <taxon>Solanoideae</taxon>
        <taxon>Solaneae</taxon>
        <taxon>Solanum</taxon>
    </lineage>
</organism>
<evidence type="ECO:0000256" key="2">
    <source>
        <dbReference type="ARBA" id="ARBA00022723"/>
    </source>
</evidence>
<evidence type="ECO:0000256" key="8">
    <source>
        <dbReference type="PIRSR" id="PIRSR604808-3"/>
    </source>
</evidence>
<evidence type="ECO:0000256" key="4">
    <source>
        <dbReference type="ARBA" id="ARBA00022842"/>
    </source>
</evidence>
<dbReference type="FunFam" id="3.40.50.1000:FF:000036">
    <property type="entry name" value="HAD family hydrolase"/>
    <property type="match status" value="1"/>
</dbReference>
<keyword evidence="13" id="KW-1185">Reference proteome</keyword>
<feature type="binding site" evidence="7">
    <location>
        <position position="762"/>
    </location>
    <ligand>
        <name>Mg(2+)</name>
        <dbReference type="ChEBI" id="CHEBI:18420"/>
        <label>1</label>
    </ligand>
</feature>
<protein>
    <recommendedName>
        <fullName evidence="9">DNA-(apurinic or apyrimidinic site) endonuclease</fullName>
        <ecNumber evidence="9">3.1.-.-</ecNumber>
    </recommendedName>
</protein>
<feature type="active site" description="Proton donor/acceptor" evidence="6">
    <location>
        <position position="628"/>
    </location>
</feature>
<dbReference type="CDD" id="cd07528">
    <property type="entry name" value="HAD_CbbY-like"/>
    <property type="match status" value="1"/>
</dbReference>
<dbReference type="InterPro" id="IPR023214">
    <property type="entry name" value="HAD_sf"/>
</dbReference>
<dbReference type="InterPro" id="IPR005135">
    <property type="entry name" value="Endo/exonuclease/phosphatase"/>
</dbReference>
<dbReference type="AlphaFoldDB" id="A0AAF0QCM9"/>
<dbReference type="SFLD" id="SFLDS00003">
    <property type="entry name" value="Haloacid_Dehalogenase"/>
    <property type="match status" value="1"/>
</dbReference>
<dbReference type="Gene3D" id="3.60.10.10">
    <property type="entry name" value="Endonuclease/exonuclease/phosphatase"/>
    <property type="match status" value="1"/>
</dbReference>
<keyword evidence="9" id="KW-0227">DNA damage</keyword>
<evidence type="ECO:0000256" key="6">
    <source>
        <dbReference type="PIRSR" id="PIRSR604808-1"/>
    </source>
</evidence>
<feature type="binding site" evidence="7">
    <location>
        <position position="761"/>
    </location>
    <ligand>
        <name>Mg(2+)</name>
        <dbReference type="ChEBI" id="CHEBI:18420"/>
        <label>1</label>
    </ligand>
</feature>
<feature type="site" description="Transition state stabilizer" evidence="8">
    <location>
        <position position="630"/>
    </location>
</feature>
<dbReference type="GO" id="GO:0046872">
    <property type="term" value="F:metal ion binding"/>
    <property type="evidence" value="ECO:0007669"/>
    <property type="project" value="UniProtKB-KW"/>
</dbReference>
<dbReference type="SFLD" id="SFLDG01129">
    <property type="entry name" value="C1.5:_HAD__Beta-PGM__Phosphata"/>
    <property type="match status" value="1"/>
</dbReference>
<dbReference type="EC" id="3.1.-.-" evidence="9"/>
<dbReference type="CDD" id="cd09087">
    <property type="entry name" value="Ape1-like_AP-endo"/>
    <property type="match status" value="1"/>
</dbReference>
<dbReference type="InterPro" id="IPR004808">
    <property type="entry name" value="AP_endonuc_1"/>
</dbReference>
<dbReference type="GO" id="GO:0004518">
    <property type="term" value="F:nuclease activity"/>
    <property type="evidence" value="ECO:0007669"/>
    <property type="project" value="InterPro"/>
</dbReference>
<evidence type="ECO:0000256" key="3">
    <source>
        <dbReference type="ARBA" id="ARBA00022801"/>
    </source>
</evidence>
<evidence type="ECO:0000256" key="5">
    <source>
        <dbReference type="ARBA" id="ARBA00061496"/>
    </source>
</evidence>
<evidence type="ECO:0000313" key="12">
    <source>
        <dbReference type="EMBL" id="WMV21284.1"/>
    </source>
</evidence>
<dbReference type="GO" id="GO:0016787">
    <property type="term" value="F:hydrolase activity"/>
    <property type="evidence" value="ECO:0007669"/>
    <property type="project" value="UniProtKB-KW"/>
</dbReference>